<evidence type="ECO:0000313" key="3">
    <source>
        <dbReference type="EMBL" id="SIN82253.1"/>
    </source>
</evidence>
<dbReference type="GO" id="GO:0046872">
    <property type="term" value="F:metal ion binding"/>
    <property type="evidence" value="ECO:0007669"/>
    <property type="project" value="UniProtKB-KW"/>
</dbReference>
<dbReference type="PANTHER" id="PTHR43048:SF3">
    <property type="entry name" value="METHYLMALONYL-COA EPIMERASE, MITOCHONDRIAL"/>
    <property type="match status" value="1"/>
</dbReference>
<evidence type="ECO:0000313" key="4">
    <source>
        <dbReference type="Proteomes" id="UP000185192"/>
    </source>
</evidence>
<dbReference type="GO" id="GO:0046491">
    <property type="term" value="P:L-methylmalonyl-CoA metabolic process"/>
    <property type="evidence" value="ECO:0007669"/>
    <property type="project" value="TreeGrafter"/>
</dbReference>
<dbReference type="InterPro" id="IPR029068">
    <property type="entry name" value="Glyas_Bleomycin-R_OHBP_Dase"/>
</dbReference>
<dbReference type="PANTHER" id="PTHR43048">
    <property type="entry name" value="METHYLMALONYL-COA EPIMERASE"/>
    <property type="match status" value="1"/>
</dbReference>
<sequence length="349" mass="38065">MLRVATILGMTALLSACGGTPPNAKIPTDSVIKGVNYIGATVSDLDRTAGLYDASVELQTVDDAGISESAQFDTLAGRTGVAAQTRLMRSVNAQVRFMSFANPSAEAQATSPMDVQGPGIAHVCYQVDEKTQAYQKFLAGGAKHIGDREMVQINPQNPVYYAYARDFDGLISEIEHVDISALELPEPPKHQYRIRHVSLATSDIDRIVDFYAKFLNQPEPRRVGTLFAVKSENIDKVSGLAGSEVEMAWFQVRNLELEIFQYHSHPTKDRDEPRPIDAPGYNMIVFDVSDMEAARKRLVDAGGTVVTESGPLDGGQIMYGRDPDGNLIGLQTVATDSVYSSRNFKDNGT</sequence>
<name>A0A1N6EGV4_9SPHN</name>
<dbReference type="PROSITE" id="PS51257">
    <property type="entry name" value="PROKAR_LIPOPROTEIN"/>
    <property type="match status" value="1"/>
</dbReference>
<dbReference type="InterPro" id="IPR051785">
    <property type="entry name" value="MMCE/EMCE_epimerase"/>
</dbReference>
<reference evidence="4" key="1">
    <citation type="submission" date="2016-11" db="EMBL/GenBank/DDBJ databases">
        <authorList>
            <person name="Varghese N."/>
            <person name="Submissions S."/>
        </authorList>
    </citation>
    <scope>NUCLEOTIDE SEQUENCE [LARGE SCALE GENOMIC DNA]</scope>
    <source>
        <strain evidence="4">DSM 22363</strain>
    </source>
</reference>
<keyword evidence="1" id="KW-0479">Metal-binding</keyword>
<dbReference type="PROSITE" id="PS51819">
    <property type="entry name" value="VOC"/>
    <property type="match status" value="2"/>
</dbReference>
<dbReference type="SUPFAM" id="SSF54593">
    <property type="entry name" value="Glyoxalase/Bleomycin resistance protein/Dihydroxybiphenyl dioxygenase"/>
    <property type="match status" value="2"/>
</dbReference>
<dbReference type="RefSeq" id="WP_074205028.1">
    <property type="nucleotide sequence ID" value="NZ_FSQW01000002.1"/>
</dbReference>
<evidence type="ECO:0000259" key="2">
    <source>
        <dbReference type="PROSITE" id="PS51819"/>
    </source>
</evidence>
<dbReference type="Proteomes" id="UP000185192">
    <property type="component" value="Unassembled WGS sequence"/>
</dbReference>
<dbReference type="AlphaFoldDB" id="A0A1N6EGV4"/>
<keyword evidence="4" id="KW-1185">Reference proteome</keyword>
<gene>
    <name evidence="3" type="ORF">SAMN02745824_1909</name>
</gene>
<accession>A0A1N6EGV4</accession>
<protein>
    <submittedName>
        <fullName evidence="3">Catechol 2,3-dioxygenase</fullName>
    </submittedName>
</protein>
<feature type="domain" description="VOC" evidence="2">
    <location>
        <begin position="34"/>
        <end position="177"/>
    </location>
</feature>
<keyword evidence="3" id="KW-0223">Dioxygenase</keyword>
<evidence type="ECO:0000256" key="1">
    <source>
        <dbReference type="ARBA" id="ARBA00022723"/>
    </source>
</evidence>
<dbReference type="Gene3D" id="3.10.180.10">
    <property type="entry name" value="2,3-Dihydroxybiphenyl 1,2-Dioxygenase, domain 1"/>
    <property type="match status" value="2"/>
</dbReference>
<dbReference type="OrthoDB" id="9812656at2"/>
<dbReference type="EMBL" id="FSQW01000002">
    <property type="protein sequence ID" value="SIN82253.1"/>
    <property type="molecule type" value="Genomic_DNA"/>
</dbReference>
<dbReference type="Pfam" id="PF00903">
    <property type="entry name" value="Glyoxalase"/>
    <property type="match status" value="1"/>
</dbReference>
<dbReference type="InterPro" id="IPR037523">
    <property type="entry name" value="VOC_core"/>
</dbReference>
<keyword evidence="3" id="KW-0560">Oxidoreductase</keyword>
<feature type="domain" description="VOC" evidence="2">
    <location>
        <begin position="193"/>
        <end position="333"/>
    </location>
</feature>
<dbReference type="STRING" id="1123272.SAMN02745824_1909"/>
<dbReference type="InterPro" id="IPR004360">
    <property type="entry name" value="Glyas_Fos-R_dOase_dom"/>
</dbReference>
<organism evidence="3 4">
    <name type="scientific">Parasphingorhabdus marina DSM 22363</name>
    <dbReference type="NCBI Taxonomy" id="1123272"/>
    <lineage>
        <taxon>Bacteria</taxon>
        <taxon>Pseudomonadati</taxon>
        <taxon>Pseudomonadota</taxon>
        <taxon>Alphaproteobacteria</taxon>
        <taxon>Sphingomonadales</taxon>
        <taxon>Sphingomonadaceae</taxon>
        <taxon>Parasphingorhabdus</taxon>
    </lineage>
</organism>
<dbReference type="GO" id="GO:0004493">
    <property type="term" value="F:methylmalonyl-CoA epimerase activity"/>
    <property type="evidence" value="ECO:0007669"/>
    <property type="project" value="TreeGrafter"/>
</dbReference>
<proteinExistence type="predicted"/>
<dbReference type="GO" id="GO:0051213">
    <property type="term" value="F:dioxygenase activity"/>
    <property type="evidence" value="ECO:0007669"/>
    <property type="project" value="UniProtKB-KW"/>
</dbReference>